<dbReference type="Gene3D" id="3.40.50.10070">
    <property type="entry name" value="TolB, N-terminal domain"/>
    <property type="match status" value="1"/>
</dbReference>
<dbReference type="SUPFAM" id="SSF55073">
    <property type="entry name" value="Nucleotide cyclase"/>
    <property type="match status" value="1"/>
</dbReference>
<dbReference type="InterPro" id="IPR019734">
    <property type="entry name" value="TPR_rpt"/>
</dbReference>
<proteinExistence type="predicted"/>
<evidence type="ECO:0000313" key="3">
    <source>
        <dbReference type="Proteomes" id="UP000244898"/>
    </source>
</evidence>
<dbReference type="PROSITE" id="PS50125">
    <property type="entry name" value="GUANYLATE_CYCLASE_2"/>
    <property type="match status" value="1"/>
</dbReference>
<sequence>MAENEAGTIEAVHELKSQLVEPVVAQHDGRIVKTMGDGFLLEFSSVLESIEASVALQERLKTHDFRSLGGLSIELRIGVHVGDIVIQEGDIFGGGVNIAARIEPLVAPGGIGISDEAHGHIRDKLDLDWADGGAHDLKNIPRPVRIWYWRDGPIPSSLAPEPDLQLPELPSVAVLPFDNMSSDKEQEYFADGLTEDLITDLSKISGLFVVARNSTFVFKGKSVDIPTVGRTLGVANVVEGSVRRLGDRVRINVQLIDAKTGGHIWADRYDGGLEAVFELQDQVCREVVSALSVNLTQVETERLNKVHTTNIDAYEVFVRAKSTPYPPIPSRLKAAGALFEQVVEMAPAFAGGYAGLSWIIGFGALWGHSDPDVLGTRAEALAYKAIAVDEGFGWSYTVLGVSLLAQRRFDEAEAAAKRGVELLPNDADANVIFAVLNAMRGKFDVAIKAAETAFRLSPNFVSGPYLNVISHANFMAGNYQAALAAYERNVNRGGPVGPPAYCWAAAAYHATGQADAARQAVQELTARFPDFGQAKWNFLQLIEAEELRQRTEALFRDAGIPD</sequence>
<accession>A0A2R8C629</accession>
<feature type="domain" description="Guanylate cyclase" evidence="1">
    <location>
        <begin position="1"/>
        <end position="103"/>
    </location>
</feature>
<dbReference type="AlphaFoldDB" id="A0A2R8C629"/>
<evidence type="ECO:0000259" key="1">
    <source>
        <dbReference type="PROSITE" id="PS50125"/>
    </source>
</evidence>
<dbReference type="Gene3D" id="1.25.40.10">
    <property type="entry name" value="Tetratricopeptide repeat domain"/>
    <property type="match status" value="1"/>
</dbReference>
<dbReference type="EMBL" id="ONZG01000003">
    <property type="protein sequence ID" value="SPJ27842.1"/>
    <property type="molecule type" value="Genomic_DNA"/>
</dbReference>
<protein>
    <recommendedName>
        <fullName evidence="1">Guanylate cyclase domain-containing protein</fullName>
    </recommendedName>
</protein>
<dbReference type="InterPro" id="IPR050697">
    <property type="entry name" value="Adenylyl/Guanylyl_Cyclase_3/4"/>
</dbReference>
<dbReference type="Proteomes" id="UP000244898">
    <property type="component" value="Unassembled WGS sequence"/>
</dbReference>
<dbReference type="SMART" id="SM00028">
    <property type="entry name" value="TPR"/>
    <property type="match status" value="3"/>
</dbReference>
<dbReference type="Pfam" id="PF00211">
    <property type="entry name" value="Guanylate_cyc"/>
    <property type="match status" value="1"/>
</dbReference>
<keyword evidence="3" id="KW-1185">Reference proteome</keyword>
<dbReference type="Gene3D" id="3.30.70.1230">
    <property type="entry name" value="Nucleotide cyclase"/>
    <property type="match status" value="1"/>
</dbReference>
<reference evidence="3" key="1">
    <citation type="submission" date="2018-03" db="EMBL/GenBank/DDBJ databases">
        <authorList>
            <person name="Rodrigo-Torres L."/>
            <person name="Arahal R. D."/>
            <person name="Lucena T."/>
        </authorList>
    </citation>
    <scope>NUCLEOTIDE SEQUENCE [LARGE SCALE GENOMIC DNA]</scope>
    <source>
        <strain evidence="3">CECT 7615</strain>
    </source>
</reference>
<name>A0A2R8C629_9RHOB</name>
<dbReference type="InterPro" id="IPR011990">
    <property type="entry name" value="TPR-like_helical_dom_sf"/>
</dbReference>
<dbReference type="Pfam" id="PF13432">
    <property type="entry name" value="TPR_16"/>
    <property type="match status" value="1"/>
</dbReference>
<dbReference type="PANTHER" id="PTHR43081">
    <property type="entry name" value="ADENYLATE CYCLASE, TERMINAL-DIFFERENTIATION SPECIFIC-RELATED"/>
    <property type="match status" value="1"/>
</dbReference>
<organism evidence="2 3">
    <name type="scientific">Falsiruegeria mediterranea M17</name>
    <dbReference type="NCBI Taxonomy" id="1200281"/>
    <lineage>
        <taxon>Bacteria</taxon>
        <taxon>Pseudomonadati</taxon>
        <taxon>Pseudomonadota</taxon>
        <taxon>Alphaproteobacteria</taxon>
        <taxon>Rhodobacterales</taxon>
        <taxon>Roseobacteraceae</taxon>
        <taxon>Falsiruegeria</taxon>
    </lineage>
</organism>
<dbReference type="SUPFAM" id="SSF48452">
    <property type="entry name" value="TPR-like"/>
    <property type="match status" value="1"/>
</dbReference>
<dbReference type="GO" id="GO:0004016">
    <property type="term" value="F:adenylate cyclase activity"/>
    <property type="evidence" value="ECO:0007669"/>
    <property type="project" value="UniProtKB-ARBA"/>
</dbReference>
<dbReference type="InterPro" id="IPR001054">
    <property type="entry name" value="A/G_cyclase"/>
</dbReference>
<dbReference type="InterPro" id="IPR029787">
    <property type="entry name" value="Nucleotide_cyclase"/>
</dbReference>
<dbReference type="CDD" id="cd07302">
    <property type="entry name" value="CHD"/>
    <property type="match status" value="1"/>
</dbReference>
<dbReference type="GO" id="GO:0006171">
    <property type="term" value="P:cAMP biosynthetic process"/>
    <property type="evidence" value="ECO:0007669"/>
    <property type="project" value="TreeGrafter"/>
</dbReference>
<gene>
    <name evidence="2" type="ORF">TRM7615_01335</name>
</gene>
<dbReference type="PANTHER" id="PTHR43081:SF19">
    <property type="entry name" value="PH-SENSITIVE ADENYLATE CYCLASE RV1264"/>
    <property type="match status" value="1"/>
</dbReference>
<evidence type="ECO:0000313" key="2">
    <source>
        <dbReference type="EMBL" id="SPJ27842.1"/>
    </source>
</evidence>
<dbReference type="GO" id="GO:0035556">
    <property type="term" value="P:intracellular signal transduction"/>
    <property type="evidence" value="ECO:0007669"/>
    <property type="project" value="InterPro"/>
</dbReference>